<reference evidence="2 3" key="1">
    <citation type="submission" date="2023-11" db="EMBL/GenBank/DDBJ databases">
        <title>Arctic aerobic anoxygenic photoheterotroph Sediminicoccus rosea KRV36 adapts its photosynthesis to long days of polar summer.</title>
        <authorList>
            <person name="Tomasch J."/>
            <person name="Kopejtka K."/>
            <person name="Bily T."/>
            <person name="Gardiner A.T."/>
            <person name="Gardian Z."/>
            <person name="Shivaramu S."/>
            <person name="Koblizek M."/>
            <person name="Engelhardt F."/>
            <person name="Kaftan D."/>
        </authorList>
    </citation>
    <scope>NUCLEOTIDE SEQUENCE [LARGE SCALE GENOMIC DNA]</scope>
    <source>
        <strain evidence="2 3">R-30</strain>
    </source>
</reference>
<dbReference type="EMBL" id="CP137852">
    <property type="protein sequence ID" value="WPB87001.1"/>
    <property type="molecule type" value="Genomic_DNA"/>
</dbReference>
<evidence type="ECO:0000256" key="1">
    <source>
        <dbReference type="SAM" id="MobiDB-lite"/>
    </source>
</evidence>
<name>A0ABZ0PMR0_9PROT</name>
<evidence type="ECO:0000313" key="3">
    <source>
        <dbReference type="Proteomes" id="UP001305521"/>
    </source>
</evidence>
<sequence length="271" mass="29724">MTEFRFWNSVERAAAGEAEASPLPGFYDGPADAYRHIVGAAELRRRFGWAIAYGIVTGNEVRGTHAKGHAPELRRMDDHNNAIGLSIGADATSNEEVVRRARAAIDAGVENSGSGLGQTPLWLPQERWREVSARPPAERALPVEWPDAIPSAAAYRFGDERFGADRAFRAGTPRERQAALFERLEATPTAEWSEADVRGVIASPAYRNSSAAEHALWRERVRQYFQERAAGQDQAAEEEDADGVAHVRAYTRMGPSGPIQVRAHDRATPAP</sequence>
<proteinExistence type="predicted"/>
<evidence type="ECO:0000313" key="2">
    <source>
        <dbReference type="EMBL" id="WPB87001.1"/>
    </source>
</evidence>
<feature type="region of interest" description="Disordered" evidence="1">
    <location>
        <begin position="229"/>
        <end position="271"/>
    </location>
</feature>
<keyword evidence="3" id="KW-1185">Reference proteome</keyword>
<dbReference type="RefSeq" id="WP_318650958.1">
    <property type="nucleotide sequence ID" value="NZ_CP137852.1"/>
</dbReference>
<gene>
    <name evidence="2" type="ORF">R9Z33_09020</name>
</gene>
<protein>
    <submittedName>
        <fullName evidence="2">Uncharacterized protein</fullName>
    </submittedName>
</protein>
<dbReference type="Proteomes" id="UP001305521">
    <property type="component" value="Chromosome"/>
</dbReference>
<organism evidence="2 3">
    <name type="scientific">Sediminicoccus rosea</name>
    <dbReference type="NCBI Taxonomy" id="1225128"/>
    <lineage>
        <taxon>Bacteria</taxon>
        <taxon>Pseudomonadati</taxon>
        <taxon>Pseudomonadota</taxon>
        <taxon>Alphaproteobacteria</taxon>
        <taxon>Acetobacterales</taxon>
        <taxon>Roseomonadaceae</taxon>
        <taxon>Sediminicoccus</taxon>
    </lineage>
</organism>
<feature type="compositionally biased region" description="Basic and acidic residues" evidence="1">
    <location>
        <begin position="262"/>
        <end position="271"/>
    </location>
</feature>
<accession>A0ABZ0PMR0</accession>